<dbReference type="EMBL" id="JTDY01001482">
    <property type="protein sequence ID" value="KOB73770.1"/>
    <property type="molecule type" value="Genomic_DNA"/>
</dbReference>
<dbReference type="PANTHER" id="PTHR19346">
    <property type="entry name" value="SUGAR PHOSPHATE TRANSPORTER DOMAIN-CONTAINING PROTEIN"/>
    <property type="match status" value="1"/>
</dbReference>
<name>A0A0L7LEE5_OPEBR</name>
<keyword evidence="3" id="KW-1185">Reference proteome</keyword>
<dbReference type="STRING" id="104452.A0A0L7LEE5"/>
<feature type="transmembrane region" description="Helical" evidence="1">
    <location>
        <begin position="63"/>
        <end position="92"/>
    </location>
</feature>
<gene>
    <name evidence="2" type="ORF">OBRU01_10221</name>
</gene>
<proteinExistence type="predicted"/>
<dbReference type="InterPro" id="IPR026505">
    <property type="entry name" value="Solute_c_fam_35_mem_F3/F4"/>
</dbReference>
<evidence type="ECO:0000256" key="1">
    <source>
        <dbReference type="SAM" id="Phobius"/>
    </source>
</evidence>
<dbReference type="AlphaFoldDB" id="A0A0L7LEE5"/>
<keyword evidence="1" id="KW-0472">Membrane</keyword>
<organism evidence="2 3">
    <name type="scientific">Operophtera brumata</name>
    <name type="common">Winter moth</name>
    <name type="synonym">Phalaena brumata</name>
    <dbReference type="NCBI Taxonomy" id="104452"/>
    <lineage>
        <taxon>Eukaryota</taxon>
        <taxon>Metazoa</taxon>
        <taxon>Ecdysozoa</taxon>
        <taxon>Arthropoda</taxon>
        <taxon>Hexapoda</taxon>
        <taxon>Insecta</taxon>
        <taxon>Pterygota</taxon>
        <taxon>Neoptera</taxon>
        <taxon>Endopterygota</taxon>
        <taxon>Lepidoptera</taxon>
        <taxon>Glossata</taxon>
        <taxon>Ditrysia</taxon>
        <taxon>Geometroidea</taxon>
        <taxon>Geometridae</taxon>
        <taxon>Larentiinae</taxon>
        <taxon>Operophtera</taxon>
    </lineage>
</organism>
<feature type="transmembrane region" description="Helical" evidence="1">
    <location>
        <begin position="6"/>
        <end position="26"/>
    </location>
</feature>
<sequence length="130" mass="14747">RALFFSIVGIVNASLLWPVCLGLYLTGSETLPQHRMPWVYLLITSVALLIFHLVFQFGNIITYNIFVSLSLITAVPLAGVVLIAVGFFLVMFPDNWPDYIMRLLRTTVRESTTKMTEVCVNYIILNPESY</sequence>
<dbReference type="Proteomes" id="UP000037510">
    <property type="component" value="Unassembled WGS sequence"/>
</dbReference>
<evidence type="ECO:0000313" key="2">
    <source>
        <dbReference type="EMBL" id="KOB73770.1"/>
    </source>
</evidence>
<reference evidence="2 3" key="1">
    <citation type="journal article" date="2015" name="Genome Biol. Evol.">
        <title>The genome of winter moth (Operophtera brumata) provides a genomic perspective on sexual dimorphism and phenology.</title>
        <authorList>
            <person name="Derks M.F."/>
            <person name="Smit S."/>
            <person name="Salis L."/>
            <person name="Schijlen E."/>
            <person name="Bossers A."/>
            <person name="Mateman C."/>
            <person name="Pijl A.S."/>
            <person name="de Ridder D."/>
            <person name="Groenen M.A."/>
            <person name="Visser M.E."/>
            <person name="Megens H.J."/>
        </authorList>
    </citation>
    <scope>NUCLEOTIDE SEQUENCE [LARGE SCALE GENOMIC DNA]</scope>
    <source>
        <strain evidence="2">WM2013NL</strain>
        <tissue evidence="2">Head and thorax</tissue>
    </source>
</reference>
<feature type="non-terminal residue" evidence="2">
    <location>
        <position position="1"/>
    </location>
</feature>
<comment type="caution">
    <text evidence="2">The sequence shown here is derived from an EMBL/GenBank/DDBJ whole genome shotgun (WGS) entry which is preliminary data.</text>
</comment>
<evidence type="ECO:0000313" key="3">
    <source>
        <dbReference type="Proteomes" id="UP000037510"/>
    </source>
</evidence>
<protein>
    <submittedName>
        <fullName evidence="2">Uncharacterized protein</fullName>
    </submittedName>
</protein>
<accession>A0A0L7LEE5</accession>
<keyword evidence="1" id="KW-1133">Transmembrane helix</keyword>
<feature type="transmembrane region" description="Helical" evidence="1">
    <location>
        <begin position="38"/>
        <end position="57"/>
    </location>
</feature>
<keyword evidence="1" id="KW-0812">Transmembrane</keyword>
<dbReference type="PANTHER" id="PTHR19346:SF4">
    <property type="entry name" value="SUGAR PHOSPHATE TRANSPORTER DOMAIN-CONTAINING PROTEIN"/>
    <property type="match status" value="1"/>
</dbReference>